<feature type="non-terminal residue" evidence="1">
    <location>
        <position position="1"/>
    </location>
</feature>
<accession>A0ABU7CMZ2</accession>
<keyword evidence="2" id="KW-1185">Reference proteome</keyword>
<gene>
    <name evidence="1" type="ORF">CHARACLAT_013956</name>
</gene>
<evidence type="ECO:0000313" key="2">
    <source>
        <dbReference type="Proteomes" id="UP001352852"/>
    </source>
</evidence>
<dbReference type="PANTHER" id="PTHR45734">
    <property type="entry name" value="TENSIN"/>
    <property type="match status" value="1"/>
</dbReference>
<sequence length="106" mass="11549">DNTNELVRHFLIESSPKGVKLKGCPNEPYFGCLSALVYQHAITPLALPCKLLIPTTDLMEETPEVTATNPLAERLKQGAGKTLKCAGSSPALLTDVRRSVWIMCPE</sequence>
<evidence type="ECO:0000313" key="1">
    <source>
        <dbReference type="EMBL" id="MED6264348.1"/>
    </source>
</evidence>
<dbReference type="PANTHER" id="PTHR45734:SF3">
    <property type="entry name" value="TENSIN-1"/>
    <property type="match status" value="1"/>
</dbReference>
<protein>
    <submittedName>
        <fullName evidence="1">Uncharacterized protein</fullName>
    </submittedName>
</protein>
<dbReference type="Proteomes" id="UP001352852">
    <property type="component" value="Unassembled WGS sequence"/>
</dbReference>
<name>A0ABU7CMZ2_9TELE</name>
<dbReference type="Gene3D" id="3.30.505.10">
    <property type="entry name" value="SH2 domain"/>
    <property type="match status" value="1"/>
</dbReference>
<dbReference type="InterPro" id="IPR036860">
    <property type="entry name" value="SH2_dom_sf"/>
</dbReference>
<organism evidence="1 2">
    <name type="scientific">Characodon lateralis</name>
    <dbReference type="NCBI Taxonomy" id="208331"/>
    <lineage>
        <taxon>Eukaryota</taxon>
        <taxon>Metazoa</taxon>
        <taxon>Chordata</taxon>
        <taxon>Craniata</taxon>
        <taxon>Vertebrata</taxon>
        <taxon>Euteleostomi</taxon>
        <taxon>Actinopterygii</taxon>
        <taxon>Neopterygii</taxon>
        <taxon>Teleostei</taxon>
        <taxon>Neoteleostei</taxon>
        <taxon>Acanthomorphata</taxon>
        <taxon>Ovalentaria</taxon>
        <taxon>Atherinomorphae</taxon>
        <taxon>Cyprinodontiformes</taxon>
        <taxon>Goodeidae</taxon>
        <taxon>Characodon</taxon>
    </lineage>
</organism>
<dbReference type="InterPro" id="IPR051484">
    <property type="entry name" value="Tensin_PTEN_phosphatase"/>
</dbReference>
<dbReference type="SUPFAM" id="SSF55550">
    <property type="entry name" value="SH2 domain"/>
    <property type="match status" value="1"/>
</dbReference>
<comment type="caution">
    <text evidence="1">The sequence shown here is derived from an EMBL/GenBank/DDBJ whole genome shotgun (WGS) entry which is preliminary data.</text>
</comment>
<proteinExistence type="predicted"/>
<dbReference type="EMBL" id="JAHUTJ010001025">
    <property type="protein sequence ID" value="MED6264348.1"/>
    <property type="molecule type" value="Genomic_DNA"/>
</dbReference>
<reference evidence="1 2" key="1">
    <citation type="submission" date="2021-06" db="EMBL/GenBank/DDBJ databases">
        <authorList>
            <person name="Palmer J.M."/>
        </authorList>
    </citation>
    <scope>NUCLEOTIDE SEQUENCE [LARGE SCALE GENOMIC DNA]</scope>
    <source>
        <strain evidence="1 2">CL_MEX2019</strain>
        <tissue evidence="1">Muscle</tissue>
    </source>
</reference>